<feature type="region of interest" description="Disordered" evidence="3">
    <location>
        <begin position="1"/>
        <end position="22"/>
    </location>
</feature>
<evidence type="ECO:0000259" key="4">
    <source>
        <dbReference type="PROSITE" id="PS51015"/>
    </source>
</evidence>
<dbReference type="InterPro" id="IPR045134">
    <property type="entry name" value="UHRF1/2-like"/>
</dbReference>
<evidence type="ECO:0000313" key="6">
    <source>
        <dbReference type="Proteomes" id="UP000054266"/>
    </source>
</evidence>
<dbReference type="SMART" id="SM00466">
    <property type="entry name" value="SRA"/>
    <property type="match status" value="1"/>
</dbReference>
<evidence type="ECO:0000256" key="1">
    <source>
        <dbReference type="ARBA" id="ARBA00023242"/>
    </source>
</evidence>
<keyword evidence="6" id="KW-1185">Reference proteome</keyword>
<dbReference type="PROSITE" id="PS51015">
    <property type="entry name" value="YDG"/>
    <property type="match status" value="1"/>
</dbReference>
<sequence length="409" mass="47328">MNTGLQEQNISTQAPHPTHSVVSVPRGVPKGCICAVDRACPHKHNTLSDCRPLVQENPEWEKRKKEFQENYYSEPCVSDNPQEETFITPQEAATFRKRLAIVRQRTHRSRLLPDDFKNLAESIRICQHNSVTKQILIESRLLDRVETFLSTNNRPRLASLQLPDEVIEDLTILLTKWQAADFSVRARRGCRLNPQTGQWFIDPECTFRRKSDYYGHGHLVNGQVWLYRIDMVRDGAHGATRAGIAGTIDNGATSIVVSPKESKGNEYADVDRREYIEYMSTALKRQEVDRKATNIKDQDEHRADRVTKNDKGQGPTDNTKKLITSYRTGKPVRVFRGFRLRKIVPLRPKVGFRYDGLYIVTNYELLNEERQIYKFYLERMKDGQGPIRNVSAPIHDHDEGERSRKRKRD</sequence>
<dbReference type="InterPro" id="IPR003105">
    <property type="entry name" value="SRA_YDG"/>
</dbReference>
<feature type="compositionally biased region" description="Basic and acidic residues" evidence="3">
    <location>
        <begin position="291"/>
        <end position="311"/>
    </location>
</feature>
<dbReference type="SUPFAM" id="SSF88697">
    <property type="entry name" value="PUA domain-like"/>
    <property type="match status" value="1"/>
</dbReference>
<dbReference type="PANTHER" id="PTHR14140:SF27">
    <property type="entry name" value="OS04G0289800 PROTEIN"/>
    <property type="match status" value="1"/>
</dbReference>
<dbReference type="GO" id="GO:0044027">
    <property type="term" value="P:negative regulation of gene expression via chromosomal CpG island methylation"/>
    <property type="evidence" value="ECO:0007669"/>
    <property type="project" value="TreeGrafter"/>
</dbReference>
<dbReference type="InterPro" id="IPR036987">
    <property type="entry name" value="SRA-YDG_sf"/>
</dbReference>
<dbReference type="GO" id="GO:0016567">
    <property type="term" value="P:protein ubiquitination"/>
    <property type="evidence" value="ECO:0007669"/>
    <property type="project" value="TreeGrafter"/>
</dbReference>
<dbReference type="Pfam" id="PF02182">
    <property type="entry name" value="SAD_SRA"/>
    <property type="match status" value="1"/>
</dbReference>
<feature type="region of interest" description="Disordered" evidence="3">
    <location>
        <begin position="291"/>
        <end position="321"/>
    </location>
</feature>
<feature type="region of interest" description="Disordered" evidence="3">
    <location>
        <begin position="386"/>
        <end position="409"/>
    </location>
</feature>
<dbReference type="InterPro" id="IPR015947">
    <property type="entry name" value="PUA-like_sf"/>
</dbReference>
<dbReference type="EMBL" id="KN846958">
    <property type="protein sequence ID" value="KIW69126.1"/>
    <property type="molecule type" value="Genomic_DNA"/>
</dbReference>
<evidence type="ECO:0000256" key="3">
    <source>
        <dbReference type="SAM" id="MobiDB-lite"/>
    </source>
</evidence>
<name>A0A0D2CVF3_9EURO</name>
<organism evidence="5 6">
    <name type="scientific">Phialophora macrospora</name>
    <dbReference type="NCBI Taxonomy" id="1851006"/>
    <lineage>
        <taxon>Eukaryota</taxon>
        <taxon>Fungi</taxon>
        <taxon>Dikarya</taxon>
        <taxon>Ascomycota</taxon>
        <taxon>Pezizomycotina</taxon>
        <taxon>Eurotiomycetes</taxon>
        <taxon>Chaetothyriomycetidae</taxon>
        <taxon>Chaetothyriales</taxon>
        <taxon>Herpotrichiellaceae</taxon>
        <taxon>Phialophora</taxon>
    </lineage>
</organism>
<feature type="compositionally biased region" description="Polar residues" evidence="3">
    <location>
        <begin position="1"/>
        <end position="15"/>
    </location>
</feature>
<feature type="domain" description="YDG" evidence="4">
    <location>
        <begin position="214"/>
        <end position="379"/>
    </location>
</feature>
<dbReference type="Proteomes" id="UP000054266">
    <property type="component" value="Unassembled WGS sequence"/>
</dbReference>
<dbReference type="GO" id="GO:0061630">
    <property type="term" value="F:ubiquitin protein ligase activity"/>
    <property type="evidence" value="ECO:0007669"/>
    <property type="project" value="TreeGrafter"/>
</dbReference>
<protein>
    <recommendedName>
        <fullName evidence="4">YDG domain-containing protein</fullName>
    </recommendedName>
</protein>
<dbReference type="GO" id="GO:0005634">
    <property type="term" value="C:nucleus"/>
    <property type="evidence" value="ECO:0007669"/>
    <property type="project" value="UniProtKB-SubCell"/>
</dbReference>
<comment type="subcellular location">
    <subcellularLocation>
        <location evidence="2">Nucleus</location>
    </subcellularLocation>
</comment>
<dbReference type="AlphaFoldDB" id="A0A0D2CVF3"/>
<evidence type="ECO:0000313" key="5">
    <source>
        <dbReference type="EMBL" id="KIW69126.1"/>
    </source>
</evidence>
<gene>
    <name evidence="5" type="ORF">PV04_05019</name>
</gene>
<proteinExistence type="predicted"/>
<reference evidence="5 6" key="1">
    <citation type="submission" date="2015-01" db="EMBL/GenBank/DDBJ databases">
        <title>The Genome Sequence of Capronia semiimmersa CBS27337.</title>
        <authorList>
            <consortium name="The Broad Institute Genomics Platform"/>
            <person name="Cuomo C."/>
            <person name="de Hoog S."/>
            <person name="Gorbushina A."/>
            <person name="Stielow B."/>
            <person name="Teixiera M."/>
            <person name="Abouelleil A."/>
            <person name="Chapman S.B."/>
            <person name="Priest M."/>
            <person name="Young S.K."/>
            <person name="Wortman J."/>
            <person name="Nusbaum C."/>
            <person name="Birren B."/>
        </authorList>
    </citation>
    <scope>NUCLEOTIDE SEQUENCE [LARGE SCALE GENOMIC DNA]</scope>
    <source>
        <strain evidence="5 6">CBS 27337</strain>
    </source>
</reference>
<dbReference type="HOGENOM" id="CLU_818912_0_0_1"/>
<dbReference type="STRING" id="5601.A0A0D2CVF3"/>
<accession>A0A0D2CVF3</accession>
<evidence type="ECO:0000256" key="2">
    <source>
        <dbReference type="PROSITE-ProRule" id="PRU00358"/>
    </source>
</evidence>
<keyword evidence="1 2" id="KW-0539">Nucleus</keyword>
<dbReference type="PANTHER" id="PTHR14140">
    <property type="entry name" value="E3 UBIQUITIN-PROTEIN LIGASE UHRF-RELATED"/>
    <property type="match status" value="1"/>
</dbReference>
<dbReference type="Gene3D" id="2.30.280.10">
    <property type="entry name" value="SRA-YDG"/>
    <property type="match status" value="1"/>
</dbReference>